<sequence length="61" mass="7173">MYQYSLAYFFNLFIRSVDESPKAAIVPKRLEMLRDYFTFFLFTNRTALEHHLHALAQAAAS</sequence>
<comment type="caution">
    <text evidence="1">The sequence shown here is derived from an EMBL/GenBank/DDBJ whole genome shotgun (WGS) entry which is preliminary data.</text>
</comment>
<dbReference type="EMBL" id="BLLF01000410">
    <property type="protein sequence ID" value="GFH11509.1"/>
    <property type="molecule type" value="Genomic_DNA"/>
</dbReference>
<dbReference type="AlphaFoldDB" id="A0A699YY64"/>
<protein>
    <submittedName>
        <fullName evidence="1">Dynein heavy chain 9</fullName>
    </submittedName>
</protein>
<feature type="non-terminal residue" evidence="1">
    <location>
        <position position="1"/>
    </location>
</feature>
<feature type="non-terminal residue" evidence="1">
    <location>
        <position position="61"/>
    </location>
</feature>
<name>A0A699YY64_HAELA</name>
<dbReference type="Proteomes" id="UP000485058">
    <property type="component" value="Unassembled WGS sequence"/>
</dbReference>
<evidence type="ECO:0000313" key="1">
    <source>
        <dbReference type="EMBL" id="GFH11509.1"/>
    </source>
</evidence>
<gene>
    <name evidence="1" type="ORF">HaLaN_07017</name>
</gene>
<organism evidence="1 2">
    <name type="scientific">Haematococcus lacustris</name>
    <name type="common">Green alga</name>
    <name type="synonym">Haematococcus pluvialis</name>
    <dbReference type="NCBI Taxonomy" id="44745"/>
    <lineage>
        <taxon>Eukaryota</taxon>
        <taxon>Viridiplantae</taxon>
        <taxon>Chlorophyta</taxon>
        <taxon>core chlorophytes</taxon>
        <taxon>Chlorophyceae</taxon>
        <taxon>CS clade</taxon>
        <taxon>Chlamydomonadales</taxon>
        <taxon>Haematococcaceae</taxon>
        <taxon>Haematococcus</taxon>
    </lineage>
</organism>
<proteinExistence type="predicted"/>
<keyword evidence="2" id="KW-1185">Reference proteome</keyword>
<evidence type="ECO:0000313" key="2">
    <source>
        <dbReference type="Proteomes" id="UP000485058"/>
    </source>
</evidence>
<dbReference type="Gene3D" id="1.10.8.1220">
    <property type="match status" value="1"/>
</dbReference>
<accession>A0A699YY64</accession>
<reference evidence="1 2" key="1">
    <citation type="submission" date="2020-02" db="EMBL/GenBank/DDBJ databases">
        <title>Draft genome sequence of Haematococcus lacustris strain NIES-144.</title>
        <authorList>
            <person name="Morimoto D."/>
            <person name="Nakagawa S."/>
            <person name="Yoshida T."/>
            <person name="Sawayama S."/>
        </authorList>
    </citation>
    <scope>NUCLEOTIDE SEQUENCE [LARGE SCALE GENOMIC DNA]</scope>
    <source>
        <strain evidence="1 2">NIES-144</strain>
    </source>
</reference>